<keyword evidence="1" id="KW-0808">Transferase</keyword>
<dbReference type="InterPro" id="IPR029063">
    <property type="entry name" value="SAM-dependent_MTases_sf"/>
</dbReference>
<comment type="caution">
    <text evidence="4">The sequence shown here is derived from an EMBL/GenBank/DDBJ whole genome shotgun (WGS) entry which is preliminary data.</text>
</comment>
<dbReference type="GO" id="GO:0016740">
    <property type="term" value="F:transferase activity"/>
    <property type="evidence" value="ECO:0007669"/>
    <property type="project" value="UniProtKB-KW"/>
</dbReference>
<feature type="region of interest" description="Disordered" evidence="2">
    <location>
        <begin position="226"/>
        <end position="273"/>
    </location>
</feature>
<evidence type="ECO:0000259" key="3">
    <source>
        <dbReference type="Pfam" id="PF13649"/>
    </source>
</evidence>
<dbReference type="STRING" id="5539.A0A3E2HLR0"/>
<feature type="domain" description="Methyltransferase" evidence="3">
    <location>
        <begin position="47"/>
        <end position="136"/>
    </location>
</feature>
<feature type="non-terminal residue" evidence="4">
    <location>
        <position position="1"/>
    </location>
</feature>
<dbReference type="OMA" id="DYDAPFM"/>
<dbReference type="AlphaFoldDB" id="A0A3E2HLR0"/>
<protein>
    <recommendedName>
        <fullName evidence="3">Methyltransferase domain-containing protein</fullName>
    </recommendedName>
</protein>
<reference evidence="4 5" key="1">
    <citation type="submission" date="2018-05" db="EMBL/GenBank/DDBJ databases">
        <title>Draft genome sequence of Scytalidium lignicola DSM 105466, a ubiquitous saprotrophic fungus.</title>
        <authorList>
            <person name="Buettner E."/>
            <person name="Gebauer A.M."/>
            <person name="Hofrichter M."/>
            <person name="Liers C."/>
            <person name="Kellner H."/>
        </authorList>
    </citation>
    <scope>NUCLEOTIDE SEQUENCE [LARGE SCALE GENOMIC DNA]</scope>
    <source>
        <strain evidence="4 5">DSM 105466</strain>
    </source>
</reference>
<evidence type="ECO:0000256" key="2">
    <source>
        <dbReference type="SAM" id="MobiDB-lite"/>
    </source>
</evidence>
<dbReference type="OrthoDB" id="540004at2759"/>
<dbReference type="EMBL" id="NCSJ02000023">
    <property type="protein sequence ID" value="RFU34295.1"/>
    <property type="molecule type" value="Genomic_DNA"/>
</dbReference>
<dbReference type="SUPFAM" id="SSF53335">
    <property type="entry name" value="S-adenosyl-L-methionine-dependent methyltransferases"/>
    <property type="match status" value="1"/>
</dbReference>
<keyword evidence="5" id="KW-1185">Reference proteome</keyword>
<feature type="non-terminal residue" evidence="4">
    <location>
        <position position="273"/>
    </location>
</feature>
<dbReference type="Pfam" id="PF13649">
    <property type="entry name" value="Methyltransf_25"/>
    <property type="match status" value="1"/>
</dbReference>
<proteinExistence type="predicted"/>
<evidence type="ECO:0000313" key="4">
    <source>
        <dbReference type="EMBL" id="RFU34295.1"/>
    </source>
</evidence>
<dbReference type="Gene3D" id="3.40.50.150">
    <property type="entry name" value="Vaccinia Virus protein VP39"/>
    <property type="match status" value="1"/>
</dbReference>
<accession>A0A3E2HLR0</accession>
<evidence type="ECO:0000256" key="1">
    <source>
        <dbReference type="ARBA" id="ARBA00022679"/>
    </source>
</evidence>
<evidence type="ECO:0000313" key="5">
    <source>
        <dbReference type="Proteomes" id="UP000258309"/>
    </source>
</evidence>
<name>A0A3E2HLR0_SCYLI</name>
<organism evidence="4 5">
    <name type="scientific">Scytalidium lignicola</name>
    <name type="common">Hyphomycete</name>
    <dbReference type="NCBI Taxonomy" id="5539"/>
    <lineage>
        <taxon>Eukaryota</taxon>
        <taxon>Fungi</taxon>
        <taxon>Dikarya</taxon>
        <taxon>Ascomycota</taxon>
        <taxon>Pezizomycotina</taxon>
        <taxon>Leotiomycetes</taxon>
        <taxon>Leotiomycetes incertae sedis</taxon>
        <taxon>Scytalidium</taxon>
    </lineage>
</organism>
<dbReference type="Proteomes" id="UP000258309">
    <property type="component" value="Unassembled WGS sequence"/>
</dbReference>
<dbReference type="CDD" id="cd02440">
    <property type="entry name" value="AdoMet_MTases"/>
    <property type="match status" value="1"/>
</dbReference>
<sequence length="273" mass="30340">MATAHSLAGLETFDSINIEYEYAYQDNKFKKACIDKAISMLPSGSRVLDVGCGTGIPVSDMLSKAGLDVVGFDISPKMVKLAQDRVKGQFTVSDMLTYQVNGQFAAVFMIFCHLQLSYTDFHAAAYKFASALQPGGIFALGQMPSDTNVASDSPSYDETKSYVEDYDAPFMGEMLPTFMMSEEGQRSIFRSMGLKVVWERIDMFQPNNEKCVPEMQQYIIVRRPSDGPITLPKPLPKESVKEYNPSKGSSYLNAPESKTNKPADKIFTNRIDD</sequence>
<dbReference type="InterPro" id="IPR041698">
    <property type="entry name" value="Methyltransf_25"/>
</dbReference>
<gene>
    <name evidence="4" type="ORF">B7463_g2073</name>
</gene>
<dbReference type="PANTHER" id="PTHR43861">
    <property type="entry name" value="TRANS-ACONITATE 2-METHYLTRANSFERASE-RELATED"/>
    <property type="match status" value="1"/>
</dbReference>